<gene>
    <name evidence="1" type="ORF">ACFSJ0_58450</name>
</gene>
<comment type="caution">
    <text evidence="1">The sequence shown here is derived from an EMBL/GenBank/DDBJ whole genome shotgun (WGS) entry which is preliminary data.</text>
</comment>
<dbReference type="EMBL" id="JBHUCM010000070">
    <property type="protein sequence ID" value="MFD1546914.1"/>
    <property type="molecule type" value="Genomic_DNA"/>
</dbReference>
<evidence type="ECO:0000313" key="1">
    <source>
        <dbReference type="EMBL" id="MFD1546914.1"/>
    </source>
</evidence>
<protein>
    <recommendedName>
        <fullName evidence="3">XRE family transcriptional regulator</fullName>
    </recommendedName>
</protein>
<sequence>MVAPTIRIREGVNDLLMKRFGCSTSREVAKNIGVNEATWSRAIRGISTPGPKLSGLLLQIDGLGFEDIFEVRTEETDR</sequence>
<reference evidence="2" key="1">
    <citation type="journal article" date="2019" name="Int. J. Syst. Evol. Microbiol.">
        <title>The Global Catalogue of Microorganisms (GCM) 10K type strain sequencing project: providing services to taxonomists for standard genome sequencing and annotation.</title>
        <authorList>
            <consortium name="The Broad Institute Genomics Platform"/>
            <consortium name="The Broad Institute Genome Sequencing Center for Infectious Disease"/>
            <person name="Wu L."/>
            <person name="Ma J."/>
        </authorList>
    </citation>
    <scope>NUCLEOTIDE SEQUENCE [LARGE SCALE GENOMIC DNA]</scope>
    <source>
        <strain evidence="2">CGMCC 1.15399</strain>
    </source>
</reference>
<evidence type="ECO:0008006" key="3">
    <source>
        <dbReference type="Google" id="ProtNLM"/>
    </source>
</evidence>
<organism evidence="1 2">
    <name type="scientific">Nonomuraea guangzhouensis</name>
    <dbReference type="NCBI Taxonomy" id="1291555"/>
    <lineage>
        <taxon>Bacteria</taxon>
        <taxon>Bacillati</taxon>
        <taxon>Actinomycetota</taxon>
        <taxon>Actinomycetes</taxon>
        <taxon>Streptosporangiales</taxon>
        <taxon>Streptosporangiaceae</taxon>
        <taxon>Nonomuraea</taxon>
    </lineage>
</organism>
<accession>A0ABW4GWH6</accession>
<proteinExistence type="predicted"/>
<name>A0ABW4GWH6_9ACTN</name>
<keyword evidence="2" id="KW-1185">Reference proteome</keyword>
<evidence type="ECO:0000313" key="2">
    <source>
        <dbReference type="Proteomes" id="UP001597097"/>
    </source>
</evidence>
<dbReference type="Proteomes" id="UP001597097">
    <property type="component" value="Unassembled WGS sequence"/>
</dbReference>